<dbReference type="Pfam" id="PF20382">
    <property type="entry name" value="DUF6677"/>
    <property type="match status" value="1"/>
</dbReference>
<proteinExistence type="predicted"/>
<feature type="transmembrane region" description="Helical" evidence="1">
    <location>
        <begin position="12"/>
        <end position="31"/>
    </location>
</feature>
<organism evidence="3">
    <name type="scientific">marine sediment metagenome</name>
    <dbReference type="NCBI Taxonomy" id="412755"/>
    <lineage>
        <taxon>unclassified sequences</taxon>
        <taxon>metagenomes</taxon>
        <taxon>ecological metagenomes</taxon>
    </lineage>
</organism>
<feature type="domain" description="DUF6677" evidence="2">
    <location>
        <begin position="16"/>
        <end position="105"/>
    </location>
</feature>
<evidence type="ECO:0000256" key="1">
    <source>
        <dbReference type="SAM" id="Phobius"/>
    </source>
</evidence>
<evidence type="ECO:0000313" key="3">
    <source>
        <dbReference type="EMBL" id="GAG83203.1"/>
    </source>
</evidence>
<feature type="transmembrane region" description="Helical" evidence="1">
    <location>
        <begin position="37"/>
        <end position="60"/>
    </location>
</feature>
<protein>
    <recommendedName>
        <fullName evidence="2">DUF6677 domain-containing protein</fullName>
    </recommendedName>
</protein>
<dbReference type="InterPro" id="IPR046499">
    <property type="entry name" value="DUF6677"/>
</dbReference>
<sequence>MKRMQKQYYPFFLIIVALAGWLIRGAGYLLLGEKKRAIIIFIAITLTFTIGIYIASIGVIDYVNAKAWFVAQVFNSPLVIILGSISAASDYPIYGRTYDIGQIYTS</sequence>
<reference evidence="3" key="1">
    <citation type="journal article" date="2014" name="Front. Microbiol.">
        <title>High frequency of phylogenetically diverse reductive dehalogenase-homologous genes in deep subseafloor sedimentary metagenomes.</title>
        <authorList>
            <person name="Kawai M."/>
            <person name="Futagami T."/>
            <person name="Toyoda A."/>
            <person name="Takaki Y."/>
            <person name="Nishi S."/>
            <person name="Hori S."/>
            <person name="Arai W."/>
            <person name="Tsubouchi T."/>
            <person name="Morono Y."/>
            <person name="Uchiyama I."/>
            <person name="Ito T."/>
            <person name="Fujiyama A."/>
            <person name="Inagaki F."/>
            <person name="Takami H."/>
        </authorList>
    </citation>
    <scope>NUCLEOTIDE SEQUENCE</scope>
    <source>
        <strain evidence="3">Expedition CK06-06</strain>
    </source>
</reference>
<accession>X1BGF3</accession>
<dbReference type="AlphaFoldDB" id="X1BGF3"/>
<feature type="transmembrane region" description="Helical" evidence="1">
    <location>
        <begin position="67"/>
        <end position="88"/>
    </location>
</feature>
<evidence type="ECO:0000259" key="2">
    <source>
        <dbReference type="Pfam" id="PF20382"/>
    </source>
</evidence>
<keyword evidence="1" id="KW-0472">Membrane</keyword>
<name>X1BGF3_9ZZZZ</name>
<feature type="non-terminal residue" evidence="3">
    <location>
        <position position="106"/>
    </location>
</feature>
<comment type="caution">
    <text evidence="3">The sequence shown here is derived from an EMBL/GenBank/DDBJ whole genome shotgun (WGS) entry which is preliminary data.</text>
</comment>
<keyword evidence="1" id="KW-0812">Transmembrane</keyword>
<dbReference type="EMBL" id="BART01011294">
    <property type="protein sequence ID" value="GAG83203.1"/>
    <property type="molecule type" value="Genomic_DNA"/>
</dbReference>
<keyword evidence="1" id="KW-1133">Transmembrane helix</keyword>
<gene>
    <name evidence="3" type="ORF">S01H4_24123</name>
</gene>